<dbReference type="AlphaFoldDB" id="A0A6J6IG32"/>
<gene>
    <name evidence="1" type="ORF">UFOPK1827_02020</name>
</gene>
<organism evidence="1">
    <name type="scientific">freshwater metagenome</name>
    <dbReference type="NCBI Taxonomy" id="449393"/>
    <lineage>
        <taxon>unclassified sequences</taxon>
        <taxon>metagenomes</taxon>
        <taxon>ecological metagenomes</taxon>
    </lineage>
</organism>
<name>A0A6J6IG32_9ZZZZ</name>
<dbReference type="EMBL" id="CAEZUO010000168">
    <property type="protein sequence ID" value="CAB4621478.1"/>
    <property type="molecule type" value="Genomic_DNA"/>
</dbReference>
<sequence length="68" mass="7746">MAAVVGRHHEAPFVIHWGRSPALRIRGIPLPQKLMPSPLSLVLHPFVSDFNRDEFELGEFGFLDFDAY</sequence>
<protein>
    <submittedName>
        <fullName evidence="1">Unannotated protein</fullName>
    </submittedName>
</protein>
<proteinExistence type="predicted"/>
<evidence type="ECO:0000313" key="1">
    <source>
        <dbReference type="EMBL" id="CAB4621478.1"/>
    </source>
</evidence>
<accession>A0A6J6IG32</accession>
<reference evidence="1" key="1">
    <citation type="submission" date="2020-05" db="EMBL/GenBank/DDBJ databases">
        <authorList>
            <person name="Chiriac C."/>
            <person name="Salcher M."/>
            <person name="Ghai R."/>
            <person name="Kavagutti S V."/>
        </authorList>
    </citation>
    <scope>NUCLEOTIDE SEQUENCE</scope>
</reference>